<evidence type="ECO:0000313" key="14">
    <source>
        <dbReference type="Proteomes" id="UP000198280"/>
    </source>
</evidence>
<dbReference type="InterPro" id="IPR036291">
    <property type="entry name" value="NAD(P)-bd_dom_sf"/>
</dbReference>
<dbReference type="CDD" id="cd08956">
    <property type="entry name" value="KR_3_FAS_SDR_x"/>
    <property type="match status" value="1"/>
</dbReference>
<dbReference type="InterPro" id="IPR041618">
    <property type="entry name" value="PKS_DE"/>
</dbReference>
<dbReference type="EMBL" id="FZOF01000044">
    <property type="protein sequence ID" value="SNT57299.1"/>
    <property type="molecule type" value="Genomic_DNA"/>
</dbReference>
<dbReference type="Pfam" id="PF08659">
    <property type="entry name" value="KR"/>
    <property type="match status" value="2"/>
</dbReference>
<dbReference type="Gene3D" id="6.10.140.1830">
    <property type="match status" value="1"/>
</dbReference>
<dbReference type="Gene3D" id="1.10.1200.10">
    <property type="entry name" value="ACP-like"/>
    <property type="match status" value="2"/>
</dbReference>
<dbReference type="SMART" id="SM00825">
    <property type="entry name" value="PKS_KS"/>
    <property type="match status" value="2"/>
</dbReference>
<dbReference type="Gene3D" id="3.40.50.720">
    <property type="entry name" value="NAD(P)-binding Rossmann-like Domain"/>
    <property type="match status" value="2"/>
</dbReference>
<dbReference type="CDD" id="cd08952">
    <property type="entry name" value="KR_1_SDR_x"/>
    <property type="match status" value="1"/>
</dbReference>
<dbReference type="CDD" id="cd00833">
    <property type="entry name" value="PKS"/>
    <property type="match status" value="2"/>
</dbReference>
<evidence type="ECO:0000259" key="12">
    <source>
        <dbReference type="PROSITE" id="PS52019"/>
    </source>
</evidence>
<dbReference type="GO" id="GO:0006633">
    <property type="term" value="P:fatty acid biosynthetic process"/>
    <property type="evidence" value="ECO:0007669"/>
    <property type="project" value="InterPro"/>
</dbReference>
<dbReference type="SMART" id="SM01294">
    <property type="entry name" value="PKS_PP_betabranch"/>
    <property type="match status" value="2"/>
</dbReference>
<dbReference type="SUPFAM" id="SSF47336">
    <property type="entry name" value="ACP-like"/>
    <property type="match status" value="2"/>
</dbReference>
<proteinExistence type="predicted"/>
<dbReference type="InterPro" id="IPR036736">
    <property type="entry name" value="ACP-like_sf"/>
</dbReference>
<dbReference type="PROSITE" id="PS50075">
    <property type="entry name" value="CARRIER"/>
    <property type="match status" value="2"/>
</dbReference>
<dbReference type="Pfam" id="PF16197">
    <property type="entry name" value="KAsynt_C_assoc"/>
    <property type="match status" value="2"/>
</dbReference>
<dbReference type="InterPro" id="IPR050091">
    <property type="entry name" value="PKS_NRPS_Biosynth_Enz"/>
</dbReference>
<dbReference type="InterPro" id="IPR014043">
    <property type="entry name" value="Acyl_transferase_dom"/>
</dbReference>
<dbReference type="OrthoDB" id="9778690at2"/>
<dbReference type="Pfam" id="PF14765">
    <property type="entry name" value="PS-DH"/>
    <property type="match status" value="1"/>
</dbReference>
<keyword evidence="3" id="KW-0597">Phosphoprotein</keyword>
<dbReference type="Pfam" id="PF18369">
    <property type="entry name" value="PKS_DE"/>
    <property type="match status" value="1"/>
</dbReference>
<dbReference type="PROSITE" id="PS00012">
    <property type="entry name" value="PHOSPHOPANTETHEINE"/>
    <property type="match status" value="2"/>
</dbReference>
<dbReference type="InterPro" id="IPR049552">
    <property type="entry name" value="PKS_DH_N"/>
</dbReference>
<dbReference type="Pfam" id="PF00109">
    <property type="entry name" value="ketoacyl-synt"/>
    <property type="match status" value="2"/>
</dbReference>
<evidence type="ECO:0000256" key="8">
    <source>
        <dbReference type="PROSITE-ProRule" id="PRU01363"/>
    </source>
</evidence>
<dbReference type="FunFam" id="3.40.366.10:FF:000002">
    <property type="entry name" value="Probable polyketide synthase 2"/>
    <property type="match status" value="2"/>
</dbReference>
<dbReference type="SMART" id="SM00822">
    <property type="entry name" value="PKS_KR"/>
    <property type="match status" value="2"/>
</dbReference>
<dbReference type="PROSITE" id="PS52019">
    <property type="entry name" value="PKS_MFAS_DH"/>
    <property type="match status" value="1"/>
</dbReference>
<dbReference type="InterPro" id="IPR049551">
    <property type="entry name" value="PKS_DH_C"/>
</dbReference>
<evidence type="ECO:0000313" key="13">
    <source>
        <dbReference type="EMBL" id="SNT57299.1"/>
    </source>
</evidence>
<keyword evidence="14" id="KW-1185">Reference proteome</keyword>
<feature type="active site" description="Proton acceptor; for dehydratase activity" evidence="8">
    <location>
        <position position="2364"/>
    </location>
</feature>
<dbReference type="PANTHER" id="PTHR43775">
    <property type="entry name" value="FATTY ACID SYNTHASE"/>
    <property type="match status" value="1"/>
</dbReference>
<dbReference type="InterPro" id="IPR016039">
    <property type="entry name" value="Thiolase-like"/>
</dbReference>
<keyword evidence="2" id="KW-0596">Phosphopantetheine</keyword>
<dbReference type="SMART" id="SM00823">
    <property type="entry name" value="PKS_PP"/>
    <property type="match status" value="2"/>
</dbReference>
<dbReference type="InterPro" id="IPR013968">
    <property type="entry name" value="PKS_KR"/>
</dbReference>
<dbReference type="Pfam" id="PF00698">
    <property type="entry name" value="Acyl_transf_1"/>
    <property type="match status" value="2"/>
</dbReference>
<dbReference type="SUPFAM" id="SSF51735">
    <property type="entry name" value="NAD(P)-binding Rossmann-fold domains"/>
    <property type="match status" value="4"/>
</dbReference>
<feature type="region of interest" description="Disordered" evidence="9">
    <location>
        <begin position="1309"/>
        <end position="1328"/>
    </location>
</feature>
<feature type="domain" description="Ketosynthase family 3 (KS3)" evidence="11">
    <location>
        <begin position="1439"/>
        <end position="1865"/>
    </location>
</feature>
<evidence type="ECO:0000256" key="5">
    <source>
        <dbReference type="ARBA" id="ARBA00023194"/>
    </source>
</evidence>
<dbReference type="GO" id="GO:0004315">
    <property type="term" value="F:3-oxoacyl-[acyl-carrier-protein] synthase activity"/>
    <property type="evidence" value="ECO:0007669"/>
    <property type="project" value="InterPro"/>
</dbReference>
<name>A0A239NT58_9ACTN</name>
<sequence>AEFFGISPREALAMDPQQRLLLETSWEAFERAGIDPVTLRGSQTGVFVGTNGQDYLSVLLEDSEGLEGHLGTGNAASVVSGRLSYVFGLEGPAVTVDTACSASLVALHWAVQALRSGECSLALAGGVTVMSTPGTFVEFSRQRGLAADGRVKAFAAAADGTGWGEGVGLLLVERLSDARRNGHPVLALVRGSAINQDGASNGLTAPNGPSQQRVIRQALASAGLSAGDVDAVEAHGTGTRLGDPIEAQALLATYGQNRPEDRPLLLGSIKSNIGHTQAAAGVAGVMKMVLAMEHGVLPQTLHVDEPTPQVDWSAGDIALLTEQHEWPDTGRPRRAGISSFGFSGTNAHVVIEQAPPNDEVQQVALQDEETGYVPLVLSTKSDIALREQAGNLRARLVAVPELRLSDVGRTLTTGRSALERRVVVTAQGREGVLAALEALAEGDLAPGVVAGSPVAGKLAFLFTGQGSQRLEMGRELYATHPAFSEALDAVSAHLDTQLERPLQQVLFGDDAEALDRTEFAQPALFAVEVALFRLLESWGVRPDFVSGHSIGEIAAAHVAGVLSLEDACTLVAARGRLMQALPTGGVMIALQASEDEVLPLLNDRVSIAAVNGPQAVVIAGDRDAALEIVARFQDRKSKRLTVSHAFHSPHMDGMLADFRDVVTGLSFEAPRIPVVSNLNGAVVSDEMASADFWVRHVREAVRFLDGVRALEAEGVTTYLELGPDGVLSAMAQECVTGESAAFVPMLRKGRPEAESAVTALAQAHVRGVEVDWRKFFAGTGARLADLPTYAFQRKRYWPEAALPGNVTVGGTVDAVDARFWDAVEREDLASLLAELDVSGDASLVEVLPALSAWRRQGRERSEVDGWRYRAVWKPLAEASGARLSGSWVVVVPAEGVDDASVVGALSGRGAEVRRVEVGADTDRAVLGELVAGEYAGVVSMLGLTGTVSLVQALGDAGSDARLWCVTRGAVSVGRSDRLASPVQAQLWGLGRVAALEHPDRWGGLIDLPETLDERALSRLIDVLADSGEDQVAVRASGVFGRRLVRASMPGGTGAWTASGTVLITGGTGALGRHVARWLAGAGAERLVLTSRRGMDAPGAAELLAELGVEVSVVACDVSDRDALRAVLAEHADSLTAVVHTAGVLDDGVLDALTPDRLETVLRAKAASARNLHELTVELGIILDAFVLFSSTSGAIGAAGQGNYAAANAFLDALAEQRRADGLAATSIAWGPWAEGGMAADEAMAARMLRGGMPPMDAGLAISALHRAVEAGDPAVTVADVDWERFAPGFTSVRGSKLLADLPEAQRAVAPRAGEAGDGPGDGDAAHGAHSLAERLGKLPEPERDRMLLDLVRKEVAAVLGHAGTENVGADRAFKELGFDSLTAVELRNHLGVATGMRLPATLVYDYPTSAALADFLRGELFGIQPQAPGPVLASSPVEDDPIAIVAMSCRFPGGVRTPEDLWHLLATGTDAVGAFPADRGWDAEALFGSQAGEEVPQYAQEGGFLYDVADFDAGFFGISPREAVAMDPQQRLLLETSWEAFERAGIDPSSLRGSQAGVFVGTNGQDYLSLVLNSADRDGGFLGTGNSASVVSGRISYVFGLEGPAVTVDTACSASLVALHLAAQALRSGECSLALAGGVTVMSTPGAFVEFSRQRGLAADGRVKAFAAAADGTGWAEGVGMLLVERLSDARRNGHPVLALVRGSAVNQDGASNGLTAPNGPSQQRVIRQALASAGLSATEVDAVEAHGTGTRLGDPIEAQALLATYGQDRAPEQPLLLGSIKSNLGHTQAAAGVAGVMKMVLAMEYGVLPQTLHVDAPTPHVDWSAGEIALLTEQREWPDTGRPRRAGISSFGVSGTNAHTILEQAPPAPLTADTDADRTDEGAVAPSVWVLSGRTEGALRDQAERLRTHVDAHGELRPLDVAQALATGRAAFDHRAAIVAGHRGTLVEGLAAVAAGDSVAQVVRGVAGTDQRVAFLFTGQGSQRPGAGRELYDAYPAFAEALDSVCAHLDRHLEVPLQDLLFGDDAALLDRTEFTQPALFAVEVALFRLLESWGVRPDFVSGHSIGEIAAAHVAGVFSLEDACALVAARGRLMQALPAGGVMIALQASEDEVLPLLTDRVSIAAVNGPESVVIAGDEDAAGGVVAHFADRKTKRLTVSHAFHSPHMDGMLADFRKVVEGLAYAAPRIPLMSNLTGALVTDEVTSPDFWVRHVREAVRFLDGVRALEAAGVTTYLELGPDGVLSAMAQEGVSGDAVFVPVLRKGRSEPETAVTALAQAHARGVTVDWARFFAGTGARRVDLPTYAFQRERYWAEYLPEYEDVASVGIDAAAHPLLGAAVELPGSGGFVFTGRLSTRTHPWLADHMAADAVVLPGAAFVELALRAGDEAGCDGVEELTLEAPLVLPEKGSVQLRVTVGGTDEQGRRPVQVHSRIDAAAGKDGLAGGEWTRHADGLLSDGALSGGTALPAAAAANGEPAAQWPPAGAERVSLDVVRDRLTAAELYHGPAFRTLTEAWVRGGEVFAEARLQEEQQASAGRFALHPALLDAASQALAAGPSGTGRMPVAWRGVTLRAVGAVAVRLHAVPVGEDTVSVVVADGKGEPIATVDALVTEQPDPARYATAPAEVRESLFRLDWTPVRASGAQAATAAPFAVVGDSAGAEPSLLGALEGAGGVTETYADLAALDAAVAAGGTMPRTVFVPLARATGGQAVIDTADDVARLADEVRDTAHRALALVQEWLGNGRFAGARLVVVTRNAVATSADEAEDLAQAPVWGLLRTAQTENPDRFVLLDVDGTDASRRVLPEALDSTEPELAVRGGAVFASRLVRTAATETGARSFDPEGTVLITGAGGGLAGLVARHVVEAHGVRRLLLVSRRGAGAEHAAELTARLRASGAEVTWAACDVADRDALAAVLAGVPVEHPLTAVVHAAGVLDDGIVDLLTPERMDRVLRPKAEAALHLHQLTRDLGLSAFVLFSAAAGTLGGAGQANYAAANVFLDALARHRTRNGLPALSLAWGMWAEERGMAGRLTEAERGRVARGGIAPLSAADGLALLDAALTADEPVLVPVGIDLPTLRARAADGALLPMFRGLVRTTVRRSVHGTGSAAESAAVDGTGERTLTERLTGLPAPERERTVLDLVRGQVASVLGYRSAELVGDGQAFKELGFDSLTAVELRNRLSAASGLRLPATLVYDYPNPAALAGHLLAETAPEPAERELSVLDELGRLESTFSSLTPEELSEAAADDAAHARVAVRLQALLAQWNDARGTAGETGAGEIEEASDDELFALIDKKFGKA</sequence>
<dbReference type="PROSITE" id="PS52004">
    <property type="entry name" value="KS3_2"/>
    <property type="match status" value="2"/>
</dbReference>
<gene>
    <name evidence="13" type="ORF">SAMN05216252_1449</name>
</gene>
<protein>
    <submittedName>
        <fullName evidence="13">Acyl transferase domain-containing protein</fullName>
    </submittedName>
</protein>
<dbReference type="InterPro" id="IPR020807">
    <property type="entry name" value="PKS_DH"/>
</dbReference>
<dbReference type="SUPFAM" id="SSF53901">
    <property type="entry name" value="Thiolase-like"/>
    <property type="match status" value="2"/>
</dbReference>
<dbReference type="FunFam" id="3.40.47.10:FF:000019">
    <property type="entry name" value="Polyketide synthase type I"/>
    <property type="match status" value="2"/>
</dbReference>
<dbReference type="Pfam" id="PF21089">
    <property type="entry name" value="PKS_DH_N"/>
    <property type="match status" value="1"/>
</dbReference>
<dbReference type="SMART" id="SM00827">
    <property type="entry name" value="PKS_AT"/>
    <property type="match status" value="2"/>
</dbReference>
<keyword evidence="6" id="KW-0511">Multifunctional enzyme</keyword>
<dbReference type="InterPro" id="IPR020841">
    <property type="entry name" value="PKS_Beta-ketoAc_synthase_dom"/>
</dbReference>
<feature type="region of interest" description="C-terminal hotdog fold" evidence="8">
    <location>
        <begin position="2485"/>
        <end position="2662"/>
    </location>
</feature>
<dbReference type="InterPro" id="IPR055123">
    <property type="entry name" value="SpnB-like_Rossmann"/>
</dbReference>
<feature type="domain" description="PKS/mFAS DH" evidence="12">
    <location>
        <begin position="2332"/>
        <end position="2662"/>
    </location>
</feature>
<dbReference type="InterPro" id="IPR009081">
    <property type="entry name" value="PP-bd_ACP"/>
</dbReference>
<accession>A0A239NT58</accession>
<dbReference type="InterPro" id="IPR014030">
    <property type="entry name" value="Ketoacyl_synth_N"/>
</dbReference>
<dbReference type="InterPro" id="IPR020806">
    <property type="entry name" value="PKS_PP-bd"/>
</dbReference>
<evidence type="ECO:0000259" key="11">
    <source>
        <dbReference type="PROSITE" id="PS52004"/>
    </source>
</evidence>
<reference evidence="13 14" key="1">
    <citation type="submission" date="2017-06" db="EMBL/GenBank/DDBJ databases">
        <authorList>
            <person name="Kim H.J."/>
            <person name="Triplett B.A."/>
        </authorList>
    </citation>
    <scope>NUCLEOTIDE SEQUENCE [LARGE SCALE GENOMIC DNA]</scope>
    <source>
        <strain evidence="13 14">CGMCC 4.1858</strain>
    </source>
</reference>
<evidence type="ECO:0000256" key="9">
    <source>
        <dbReference type="SAM" id="MobiDB-lite"/>
    </source>
</evidence>
<keyword evidence="4 13" id="KW-0808">Transferase</keyword>
<dbReference type="InterPro" id="IPR001227">
    <property type="entry name" value="Ac_transferase_dom_sf"/>
</dbReference>
<dbReference type="Proteomes" id="UP000198280">
    <property type="component" value="Unassembled WGS sequence"/>
</dbReference>
<feature type="non-terminal residue" evidence="13">
    <location>
        <position position="1"/>
    </location>
</feature>
<comment type="pathway">
    <text evidence="1">Antibiotic biosynthesis.</text>
</comment>
<dbReference type="InterPro" id="IPR014031">
    <property type="entry name" value="Ketoacyl_synth_C"/>
</dbReference>
<feature type="domain" description="Carrier" evidence="10">
    <location>
        <begin position="1345"/>
        <end position="1420"/>
    </location>
</feature>
<dbReference type="GO" id="GO:0031177">
    <property type="term" value="F:phosphopantetheine binding"/>
    <property type="evidence" value="ECO:0007669"/>
    <property type="project" value="InterPro"/>
</dbReference>
<dbReference type="SUPFAM" id="SSF52151">
    <property type="entry name" value="FabD/lysophospholipase-like"/>
    <property type="match status" value="2"/>
</dbReference>
<feature type="region of interest" description="N-terminal hotdog fold" evidence="8">
    <location>
        <begin position="2332"/>
        <end position="2462"/>
    </location>
</feature>
<dbReference type="NCBIfam" id="NF045894">
    <property type="entry name" value="PKS_plus_SDR"/>
    <property type="match status" value="1"/>
</dbReference>
<dbReference type="Gene3D" id="3.40.366.10">
    <property type="entry name" value="Malonyl-Coenzyme A Acyl Carrier Protein, domain 2"/>
    <property type="match status" value="2"/>
</dbReference>
<dbReference type="PANTHER" id="PTHR43775:SF51">
    <property type="entry name" value="INACTIVE PHENOLPHTHIOCEROL SYNTHESIS POLYKETIDE SYNTHASE TYPE I PKS1-RELATED"/>
    <property type="match status" value="1"/>
</dbReference>
<dbReference type="InterPro" id="IPR016035">
    <property type="entry name" value="Acyl_Trfase/lysoPLipase"/>
</dbReference>
<dbReference type="GO" id="GO:0033068">
    <property type="term" value="P:macrolide biosynthetic process"/>
    <property type="evidence" value="ECO:0007669"/>
    <property type="project" value="UniProtKB-ARBA"/>
</dbReference>
<evidence type="ECO:0000256" key="6">
    <source>
        <dbReference type="ARBA" id="ARBA00023268"/>
    </source>
</evidence>
<feature type="domain" description="Ketosynthase family 3 (KS3)" evidence="11">
    <location>
        <begin position="1"/>
        <end position="353"/>
    </location>
</feature>
<dbReference type="InterPro" id="IPR006162">
    <property type="entry name" value="Ppantetheine_attach_site"/>
</dbReference>
<evidence type="ECO:0000256" key="1">
    <source>
        <dbReference type="ARBA" id="ARBA00004792"/>
    </source>
</evidence>
<dbReference type="InterPro" id="IPR018201">
    <property type="entry name" value="Ketoacyl_synth_AS"/>
</dbReference>
<feature type="domain" description="Carrier" evidence="10">
    <location>
        <begin position="3135"/>
        <end position="3210"/>
    </location>
</feature>
<dbReference type="SUPFAM" id="SSF55048">
    <property type="entry name" value="Probable ACP-binding domain of malonyl-CoA ACP transacylase"/>
    <property type="match status" value="2"/>
</dbReference>
<dbReference type="SMART" id="SM00826">
    <property type="entry name" value="PKS_DH"/>
    <property type="match status" value="1"/>
</dbReference>
<dbReference type="Gene3D" id="3.10.129.110">
    <property type="entry name" value="Polyketide synthase dehydratase"/>
    <property type="match status" value="1"/>
</dbReference>
<dbReference type="InterPro" id="IPR042104">
    <property type="entry name" value="PKS_dehydratase_sf"/>
</dbReference>
<keyword evidence="5" id="KW-0045">Antibiotic biosynthesis</keyword>
<feature type="active site" description="Proton donor; for dehydratase activity" evidence="8">
    <location>
        <position position="2546"/>
    </location>
</feature>
<dbReference type="Pfam" id="PF02801">
    <property type="entry name" value="Ketoacyl-synt_C"/>
    <property type="match status" value="2"/>
</dbReference>
<dbReference type="PROSITE" id="PS00606">
    <property type="entry name" value="KS3_1"/>
    <property type="match status" value="2"/>
</dbReference>
<evidence type="ECO:0000256" key="3">
    <source>
        <dbReference type="ARBA" id="ARBA00022553"/>
    </source>
</evidence>
<dbReference type="GO" id="GO:0004312">
    <property type="term" value="F:fatty acid synthase activity"/>
    <property type="evidence" value="ECO:0007669"/>
    <property type="project" value="TreeGrafter"/>
</dbReference>
<dbReference type="InterPro" id="IPR032821">
    <property type="entry name" value="PKS_assoc"/>
</dbReference>
<organism evidence="13 14">
    <name type="scientific">Actinacidiphila glaucinigra</name>
    <dbReference type="NCBI Taxonomy" id="235986"/>
    <lineage>
        <taxon>Bacteria</taxon>
        <taxon>Bacillati</taxon>
        <taxon>Actinomycetota</taxon>
        <taxon>Actinomycetes</taxon>
        <taxon>Kitasatosporales</taxon>
        <taxon>Streptomycetaceae</taxon>
        <taxon>Actinacidiphila</taxon>
    </lineage>
</organism>
<evidence type="ECO:0000259" key="10">
    <source>
        <dbReference type="PROSITE" id="PS50075"/>
    </source>
</evidence>
<dbReference type="InterPro" id="IPR057326">
    <property type="entry name" value="KR_dom"/>
</dbReference>
<dbReference type="Gene3D" id="3.30.70.3290">
    <property type="match status" value="2"/>
</dbReference>
<dbReference type="FunFam" id="1.10.1200.10:FF:000007">
    <property type="entry name" value="Probable polyketide synthase pks17"/>
    <property type="match status" value="2"/>
</dbReference>
<evidence type="ECO:0000256" key="2">
    <source>
        <dbReference type="ARBA" id="ARBA00022450"/>
    </source>
</evidence>
<keyword evidence="7" id="KW-0012">Acyltransferase</keyword>
<dbReference type="RefSeq" id="WP_143681758.1">
    <property type="nucleotide sequence ID" value="NZ_FZOF01000044.1"/>
</dbReference>
<evidence type="ECO:0000256" key="7">
    <source>
        <dbReference type="ARBA" id="ARBA00023315"/>
    </source>
</evidence>
<evidence type="ECO:0000256" key="4">
    <source>
        <dbReference type="ARBA" id="ARBA00022679"/>
    </source>
</evidence>
<dbReference type="Gene3D" id="3.40.47.10">
    <property type="match status" value="2"/>
</dbReference>
<dbReference type="InterPro" id="IPR016036">
    <property type="entry name" value="Malonyl_transacylase_ACP-bd"/>
</dbReference>
<dbReference type="InterPro" id="IPR049900">
    <property type="entry name" value="PKS_mFAS_DH"/>
</dbReference>
<dbReference type="Pfam" id="PF00550">
    <property type="entry name" value="PP-binding"/>
    <property type="match status" value="2"/>
</dbReference>
<dbReference type="Pfam" id="PF22953">
    <property type="entry name" value="SpnB_Rossmann"/>
    <property type="match status" value="1"/>
</dbReference>